<keyword evidence="5" id="KW-0418">Kinase</keyword>
<dbReference type="NCBIfam" id="TIGR00254">
    <property type="entry name" value="GGDEF"/>
    <property type="match status" value="1"/>
</dbReference>
<evidence type="ECO:0000259" key="13">
    <source>
        <dbReference type="PROSITE" id="PS50887"/>
    </source>
</evidence>
<evidence type="ECO:0000313" key="14">
    <source>
        <dbReference type="EMBL" id="VAX19412.1"/>
    </source>
</evidence>
<dbReference type="InterPro" id="IPR000700">
    <property type="entry name" value="PAS-assoc_C"/>
</dbReference>
<keyword evidence="8" id="KW-1133">Transmembrane helix</keyword>
<evidence type="ECO:0000259" key="12">
    <source>
        <dbReference type="PROSITE" id="PS50885"/>
    </source>
</evidence>
<keyword evidence="2" id="KW-0597">Phosphoprotein</keyword>
<reference evidence="14" key="1">
    <citation type="submission" date="2018-06" db="EMBL/GenBank/DDBJ databases">
        <authorList>
            <person name="Zhirakovskaya E."/>
        </authorList>
    </citation>
    <scope>NUCLEOTIDE SEQUENCE</scope>
</reference>
<keyword evidence="4" id="KW-0547">Nucleotide-binding</keyword>
<feature type="domain" description="PAC" evidence="10">
    <location>
        <begin position="670"/>
        <end position="720"/>
    </location>
</feature>
<evidence type="ECO:0000259" key="11">
    <source>
        <dbReference type="PROSITE" id="PS50883"/>
    </source>
</evidence>
<dbReference type="InterPro" id="IPR052155">
    <property type="entry name" value="Biofilm_reg_signaling"/>
</dbReference>
<dbReference type="SUPFAM" id="SSF141868">
    <property type="entry name" value="EAL domain-like"/>
    <property type="match status" value="1"/>
</dbReference>
<keyword evidence="7" id="KW-0902">Two-component regulatory system</keyword>
<evidence type="ECO:0000259" key="9">
    <source>
        <dbReference type="PROSITE" id="PS50112"/>
    </source>
</evidence>
<dbReference type="Pfam" id="PF13185">
    <property type="entry name" value="GAF_2"/>
    <property type="match status" value="1"/>
</dbReference>
<feature type="domain" description="HAMP" evidence="12">
    <location>
        <begin position="377"/>
        <end position="429"/>
    </location>
</feature>
<dbReference type="SUPFAM" id="SSF158472">
    <property type="entry name" value="HAMP domain-like"/>
    <property type="match status" value="1"/>
</dbReference>
<evidence type="ECO:0000256" key="2">
    <source>
        <dbReference type="ARBA" id="ARBA00022553"/>
    </source>
</evidence>
<dbReference type="Gene3D" id="3.30.450.20">
    <property type="entry name" value="PAS domain"/>
    <property type="match status" value="4"/>
</dbReference>
<gene>
    <name evidence="14" type="ORF">MNBD_NITROSPINAE03-650</name>
</gene>
<dbReference type="GO" id="GO:0005524">
    <property type="term" value="F:ATP binding"/>
    <property type="evidence" value="ECO:0007669"/>
    <property type="project" value="UniProtKB-KW"/>
</dbReference>
<feature type="transmembrane region" description="Helical" evidence="8">
    <location>
        <begin position="358"/>
        <end position="376"/>
    </location>
</feature>
<dbReference type="GO" id="GO:0016020">
    <property type="term" value="C:membrane"/>
    <property type="evidence" value="ECO:0007669"/>
    <property type="project" value="UniProtKB-SubCell"/>
</dbReference>
<dbReference type="Gene3D" id="6.10.340.10">
    <property type="match status" value="1"/>
</dbReference>
<dbReference type="EMBL" id="UOGB01000147">
    <property type="protein sequence ID" value="VAX19412.1"/>
    <property type="molecule type" value="Genomic_DNA"/>
</dbReference>
<evidence type="ECO:0000256" key="3">
    <source>
        <dbReference type="ARBA" id="ARBA00022679"/>
    </source>
</evidence>
<dbReference type="PROSITE" id="PS50113">
    <property type="entry name" value="PAC"/>
    <property type="match status" value="3"/>
</dbReference>
<feature type="transmembrane region" description="Helical" evidence="8">
    <location>
        <begin position="41"/>
        <end position="60"/>
    </location>
</feature>
<dbReference type="InterPro" id="IPR001610">
    <property type="entry name" value="PAC"/>
</dbReference>
<name>A0A3B1BUA4_9ZZZZ</name>
<feature type="domain" description="EAL" evidence="11">
    <location>
        <begin position="1147"/>
        <end position="1405"/>
    </location>
</feature>
<dbReference type="SMART" id="SM00086">
    <property type="entry name" value="PAC"/>
    <property type="match status" value="3"/>
</dbReference>
<dbReference type="InterPro" id="IPR029016">
    <property type="entry name" value="GAF-like_dom_sf"/>
</dbReference>
<accession>A0A3B1BUA4</accession>
<dbReference type="SMART" id="SM00065">
    <property type="entry name" value="GAF"/>
    <property type="match status" value="1"/>
</dbReference>
<protein>
    <submittedName>
        <fullName evidence="14">Diguanylate cyclase/phosphodiesterase (GGDEF &amp; EAL domains) with PAS/PAC sensor(S)</fullName>
    </submittedName>
</protein>
<feature type="domain" description="PAC" evidence="10">
    <location>
        <begin position="921"/>
        <end position="973"/>
    </location>
</feature>
<dbReference type="Gene3D" id="3.30.70.270">
    <property type="match status" value="1"/>
</dbReference>
<dbReference type="PROSITE" id="PS50885">
    <property type="entry name" value="HAMP"/>
    <property type="match status" value="1"/>
</dbReference>
<evidence type="ECO:0000256" key="8">
    <source>
        <dbReference type="SAM" id="Phobius"/>
    </source>
</evidence>
<dbReference type="InterPro" id="IPR043128">
    <property type="entry name" value="Rev_trsase/Diguanyl_cyclase"/>
</dbReference>
<evidence type="ECO:0000256" key="4">
    <source>
        <dbReference type="ARBA" id="ARBA00022741"/>
    </source>
</evidence>
<keyword evidence="3" id="KW-0808">Transferase</keyword>
<dbReference type="FunFam" id="3.30.70.270:FF:000001">
    <property type="entry name" value="Diguanylate cyclase domain protein"/>
    <property type="match status" value="1"/>
</dbReference>
<feature type="domain" description="PAS" evidence="9">
    <location>
        <begin position="721"/>
        <end position="778"/>
    </location>
</feature>
<dbReference type="PANTHER" id="PTHR44757:SF2">
    <property type="entry name" value="BIOFILM ARCHITECTURE MAINTENANCE PROTEIN MBAA"/>
    <property type="match status" value="1"/>
</dbReference>
<dbReference type="InterPro" id="IPR000160">
    <property type="entry name" value="GGDEF_dom"/>
</dbReference>
<dbReference type="CDD" id="cd00130">
    <property type="entry name" value="PAS"/>
    <property type="match status" value="3"/>
</dbReference>
<dbReference type="SUPFAM" id="SSF103190">
    <property type="entry name" value="Sensory domain-like"/>
    <property type="match status" value="1"/>
</dbReference>
<evidence type="ECO:0000256" key="6">
    <source>
        <dbReference type="ARBA" id="ARBA00022840"/>
    </source>
</evidence>
<organism evidence="14">
    <name type="scientific">hydrothermal vent metagenome</name>
    <dbReference type="NCBI Taxonomy" id="652676"/>
    <lineage>
        <taxon>unclassified sequences</taxon>
        <taxon>metagenomes</taxon>
        <taxon>ecological metagenomes</taxon>
    </lineage>
</organism>
<dbReference type="SMART" id="SM00052">
    <property type="entry name" value="EAL"/>
    <property type="match status" value="1"/>
</dbReference>
<dbReference type="CDD" id="cd01949">
    <property type="entry name" value="GGDEF"/>
    <property type="match status" value="1"/>
</dbReference>
<proteinExistence type="predicted"/>
<dbReference type="Pfam" id="PF21623">
    <property type="entry name" value="HK_sensor_dom_bact"/>
    <property type="match status" value="1"/>
</dbReference>
<dbReference type="Pfam" id="PF00563">
    <property type="entry name" value="EAL"/>
    <property type="match status" value="1"/>
</dbReference>
<dbReference type="SUPFAM" id="SSF55781">
    <property type="entry name" value="GAF domain-like"/>
    <property type="match status" value="1"/>
</dbReference>
<dbReference type="NCBIfam" id="TIGR00229">
    <property type="entry name" value="sensory_box"/>
    <property type="match status" value="3"/>
</dbReference>
<dbReference type="InterPro" id="IPR003660">
    <property type="entry name" value="HAMP_dom"/>
</dbReference>
<dbReference type="Pfam" id="PF13426">
    <property type="entry name" value="PAS_9"/>
    <property type="match status" value="3"/>
</dbReference>
<dbReference type="InterPro" id="IPR048760">
    <property type="entry name" value="VP0354-like_sensor_dom"/>
</dbReference>
<dbReference type="SMART" id="SM00091">
    <property type="entry name" value="PAS"/>
    <property type="match status" value="3"/>
</dbReference>
<dbReference type="InterPro" id="IPR029151">
    <property type="entry name" value="Sensor-like_sf"/>
</dbReference>
<dbReference type="PANTHER" id="PTHR44757">
    <property type="entry name" value="DIGUANYLATE CYCLASE DGCP"/>
    <property type="match status" value="1"/>
</dbReference>
<dbReference type="InterPro" id="IPR035965">
    <property type="entry name" value="PAS-like_dom_sf"/>
</dbReference>
<keyword evidence="8" id="KW-0812">Transmembrane</keyword>
<dbReference type="GO" id="GO:0016301">
    <property type="term" value="F:kinase activity"/>
    <property type="evidence" value="ECO:0007669"/>
    <property type="project" value="UniProtKB-KW"/>
</dbReference>
<dbReference type="CDD" id="cd06225">
    <property type="entry name" value="HAMP"/>
    <property type="match status" value="1"/>
</dbReference>
<dbReference type="InterPro" id="IPR003018">
    <property type="entry name" value="GAF"/>
</dbReference>
<dbReference type="PROSITE" id="PS50887">
    <property type="entry name" value="GGDEF"/>
    <property type="match status" value="1"/>
</dbReference>
<sequence>MLKLRARNPLRYNVILSENVIKGENRLLRATEFLNRLSVRINILIILLIFVPTGIIVNHYRAKLDRDLKTEILGKVAAQLHERAEKASFALNFAASGIDVALKHINIFLSADIKDTMSLAENIPSPSFYESDFYSHLATDLRTEMEANDHYMSLRLINAIGHEVVRVERKDGRILEVPYQNLQNKSGRDYFKLAMKSRSAGAFISPPSLNKEKGLLSVPHTLTFRVAKKVVLKNGEVVGVIVLNVDARMLFGSITSDPGSGFLVIEEDGTYLHHWDEKLLFGKDLGHGANLLTDEPELRANLKKQDSMIHWDGQLKEYRVWRKIFYNSGDNDRYMVFMIRIPESQVAASWALTIEKGMFALIFAAGLSLLLIFFAMKLQLRPLNTLLASIGKLEKGDLKERAELKTKTEIGTIGSAFNKMAEKLENMTGLARLQQEIAISANEASTINEAMRACLERVCGYTGWEVGHFFALDESGALVTSGVWVASDTELIKPLVKATNLMAFKPGEGLPGQAFERGESLWFANVDDDPRYPRSKILMEIGFNAGLAFPVLEGKKVTAVLEFFTTQGKEPDALMIEAVKNLGALLGRVTERKRVEDALRESEERLRKLSEAAFEGIVFLEKGRILECNNTFAKMVGYSRDELIGIPVINLIAPEDTTIVSENIAKGYEGVYETNALRKDGSTFRIEAHGMSTLYQGRPARVTAIRDITERRRAEDDLRESEENLRDITSTIGQGVIVTDTDLTITFANPEAARLLGWGEDEMLGENAHTKFHYLNPDGSPYLYEKCVALNSVSAGLDFFDVEDAFVKQDGTIFPISLTSTCIKKEGEVTGAVLAFYDITERTRIQEKLQLASMVVNTAIEGVVVTDVDTVIQSVNPAFTHITGYSAKEAIGQKPNMLRSDRHDKEFYKKMWEAILKTGQWQGEIWNRRKNGEVFPERLSITAIKDSKNNIVKYASVFYDITELKQSEKEVEYKAYHDALTGLPNRQLFQDRLEQAIVRARRADSMLAVLFIDLDDFKNVNDSLGHASGDLLLQGIAVRLVGCAREEDTISRLGGDEFTIIIENIDDEQEAANVAERVIASLSEPFNYKNDNLYAAVSIGIAVYPANGATLEELIKNADIAMYNVKNKGKNNYSFFTSEMNEKAVRRIELTRNLRQAIGKDELKAYYQPKIDMETSEIVGMEALIRWIRPDGIVYPDEFIPVAEDTGLIVDLDEWMFCAACAFIKKIEERSVCLGKKNDVKVSINFSAKDIEKPNLINNVRNIIVGHGIDPERLEIEVTESAIIRDIDRAVDILADLREIGLGISIDDFGTGYSSLNYLTKLPINALKIDRAFIVDIEEDRNARTVAKAITAMASELGLTVIAEGVETRAQYEFLYSIGCDQVQGYIFSKPVPEDEMLKMLEEGKTLQVT</sequence>
<evidence type="ECO:0000256" key="7">
    <source>
        <dbReference type="ARBA" id="ARBA00023012"/>
    </source>
</evidence>
<dbReference type="InterPro" id="IPR035919">
    <property type="entry name" value="EAL_sf"/>
</dbReference>
<dbReference type="CDD" id="cd01948">
    <property type="entry name" value="EAL"/>
    <property type="match status" value="1"/>
</dbReference>
<dbReference type="SMART" id="SM00267">
    <property type="entry name" value="GGDEF"/>
    <property type="match status" value="1"/>
</dbReference>
<feature type="domain" description="GGDEF" evidence="13">
    <location>
        <begin position="1005"/>
        <end position="1138"/>
    </location>
</feature>
<dbReference type="SUPFAM" id="SSF55785">
    <property type="entry name" value="PYP-like sensor domain (PAS domain)"/>
    <property type="match status" value="3"/>
</dbReference>
<comment type="subcellular location">
    <subcellularLocation>
        <location evidence="1">Membrane</location>
    </subcellularLocation>
</comment>
<dbReference type="GO" id="GO:0000160">
    <property type="term" value="P:phosphorelay signal transduction system"/>
    <property type="evidence" value="ECO:0007669"/>
    <property type="project" value="UniProtKB-KW"/>
</dbReference>
<dbReference type="Gene3D" id="3.30.450.40">
    <property type="match status" value="1"/>
</dbReference>
<evidence type="ECO:0000256" key="1">
    <source>
        <dbReference type="ARBA" id="ARBA00004370"/>
    </source>
</evidence>
<dbReference type="Gene3D" id="3.20.20.450">
    <property type="entry name" value="EAL domain"/>
    <property type="match status" value="1"/>
</dbReference>
<evidence type="ECO:0000256" key="5">
    <source>
        <dbReference type="ARBA" id="ARBA00022777"/>
    </source>
</evidence>
<dbReference type="SMART" id="SM00304">
    <property type="entry name" value="HAMP"/>
    <property type="match status" value="1"/>
</dbReference>
<feature type="domain" description="PAC" evidence="10">
    <location>
        <begin position="800"/>
        <end position="851"/>
    </location>
</feature>
<dbReference type="PROSITE" id="PS50112">
    <property type="entry name" value="PAS"/>
    <property type="match status" value="3"/>
</dbReference>
<evidence type="ECO:0000259" key="10">
    <source>
        <dbReference type="PROSITE" id="PS50113"/>
    </source>
</evidence>
<keyword evidence="6" id="KW-0067">ATP-binding</keyword>
<dbReference type="InterPro" id="IPR001633">
    <property type="entry name" value="EAL_dom"/>
</dbReference>
<dbReference type="Pfam" id="PF00990">
    <property type="entry name" value="GGDEF"/>
    <property type="match status" value="1"/>
</dbReference>
<keyword evidence="8" id="KW-0472">Membrane</keyword>
<dbReference type="PROSITE" id="PS50883">
    <property type="entry name" value="EAL"/>
    <property type="match status" value="1"/>
</dbReference>
<dbReference type="InterPro" id="IPR029787">
    <property type="entry name" value="Nucleotide_cyclase"/>
</dbReference>
<feature type="domain" description="PAS" evidence="9">
    <location>
        <begin position="848"/>
        <end position="919"/>
    </location>
</feature>
<dbReference type="InterPro" id="IPR000014">
    <property type="entry name" value="PAS"/>
</dbReference>
<dbReference type="Gene3D" id="6.10.250.490">
    <property type="match status" value="1"/>
</dbReference>
<dbReference type="Pfam" id="PF00672">
    <property type="entry name" value="HAMP"/>
    <property type="match status" value="1"/>
</dbReference>
<dbReference type="SUPFAM" id="SSF55073">
    <property type="entry name" value="Nucleotide cyclase"/>
    <property type="match status" value="1"/>
</dbReference>
<feature type="domain" description="PAS" evidence="9">
    <location>
        <begin position="602"/>
        <end position="671"/>
    </location>
</feature>